<dbReference type="OrthoDB" id="1600564at2759"/>
<dbReference type="Gene3D" id="3.40.50.1110">
    <property type="entry name" value="SGNH hydrolase"/>
    <property type="match status" value="2"/>
</dbReference>
<keyword evidence="7" id="KW-0443">Lipid metabolism</keyword>
<dbReference type="GO" id="GO:0016042">
    <property type="term" value="P:lipid catabolic process"/>
    <property type="evidence" value="ECO:0007669"/>
    <property type="project" value="UniProtKB-KW"/>
</dbReference>
<keyword evidence="3" id="KW-0964">Secreted</keyword>
<feature type="non-terminal residue" evidence="9">
    <location>
        <position position="1"/>
    </location>
</feature>
<dbReference type="InterPro" id="IPR036514">
    <property type="entry name" value="SGNH_hydro_sf"/>
</dbReference>
<keyword evidence="5" id="KW-0378">Hydrolase</keyword>
<organism evidence="9 10">
    <name type="scientific">Rhododendron williamsianum</name>
    <dbReference type="NCBI Taxonomy" id="262921"/>
    <lineage>
        <taxon>Eukaryota</taxon>
        <taxon>Viridiplantae</taxon>
        <taxon>Streptophyta</taxon>
        <taxon>Embryophyta</taxon>
        <taxon>Tracheophyta</taxon>
        <taxon>Spermatophyta</taxon>
        <taxon>Magnoliopsida</taxon>
        <taxon>eudicotyledons</taxon>
        <taxon>Gunneridae</taxon>
        <taxon>Pentapetalae</taxon>
        <taxon>asterids</taxon>
        <taxon>Ericales</taxon>
        <taxon>Ericaceae</taxon>
        <taxon>Ericoideae</taxon>
        <taxon>Rhodoreae</taxon>
        <taxon>Rhododendron</taxon>
    </lineage>
</organism>
<evidence type="ECO:0000256" key="8">
    <source>
        <dbReference type="SAM" id="Phobius"/>
    </source>
</evidence>
<keyword evidence="8" id="KW-0472">Membrane</keyword>
<dbReference type="AlphaFoldDB" id="A0A6A4L3S5"/>
<dbReference type="InterPro" id="IPR001087">
    <property type="entry name" value="GDSL"/>
</dbReference>
<evidence type="ECO:0000256" key="7">
    <source>
        <dbReference type="ARBA" id="ARBA00023098"/>
    </source>
</evidence>
<dbReference type="EMBL" id="QEFC01002089">
    <property type="protein sequence ID" value="KAE9454946.1"/>
    <property type="molecule type" value="Genomic_DNA"/>
</dbReference>
<proteinExistence type="inferred from homology"/>
<dbReference type="PANTHER" id="PTHR45650:SF12">
    <property type="entry name" value="ZINC FINGER PROTEIN"/>
    <property type="match status" value="1"/>
</dbReference>
<name>A0A6A4L3S5_9ERIC</name>
<evidence type="ECO:0000256" key="2">
    <source>
        <dbReference type="ARBA" id="ARBA00008668"/>
    </source>
</evidence>
<comment type="caution">
    <text evidence="9">The sequence shown here is derived from an EMBL/GenBank/DDBJ whole genome shotgun (WGS) entry which is preliminary data.</text>
</comment>
<dbReference type="InterPro" id="IPR051238">
    <property type="entry name" value="GDSL_esterase/lipase"/>
</dbReference>
<comment type="similarity">
    <text evidence="2">Belongs to the 'GDSL' lipolytic enzyme family.</text>
</comment>
<keyword evidence="10" id="KW-1185">Reference proteome</keyword>
<dbReference type="PANTHER" id="PTHR45650">
    <property type="entry name" value="GDSL-LIKE LIPASE/ACYLHYDROLASE-RELATED"/>
    <property type="match status" value="1"/>
</dbReference>
<evidence type="ECO:0000256" key="3">
    <source>
        <dbReference type="ARBA" id="ARBA00022525"/>
    </source>
</evidence>
<protein>
    <recommendedName>
        <fullName evidence="11">SGNH hydrolase-type esterase domain-containing protein</fullName>
    </recommendedName>
</protein>
<sequence length="313" mass="34856">TNWEELYIVINFGYLHASKSMQSMSSLVELVLLVLVAFLWLIATRVCSQSQLEPQVPGLFIFGDSLIDNGNNNDLPTLAKANFWPYGIDFPQGTTGRFTNGRTYVDILAQLLGFPDYIPTYSRIQGRTILRGANYASGAAGIRNESGKLLGANMPMREQIARFGRTVQVISRRYFRGDYSGLMGYLSKCIIVSGLGSNDYLNNYFMPSFSTSTVYTPKAFAASLLEDYSSQLTVRPVTSTPRFEVVDKACCGVGKTNGLCLPLQQPCNDRTKYLFWDSFHPTEAANIVFANKSFYSNSPSYAYPITIHQLAML</sequence>
<reference evidence="9 10" key="1">
    <citation type="journal article" date="2019" name="Genome Biol. Evol.">
        <title>The Rhododendron genome and chromosomal organization provide insight into shared whole-genome duplications across the heath family (Ericaceae).</title>
        <authorList>
            <person name="Soza V.L."/>
            <person name="Lindsley D."/>
            <person name="Waalkes A."/>
            <person name="Ramage E."/>
            <person name="Patwardhan R.P."/>
            <person name="Burton J.N."/>
            <person name="Adey A."/>
            <person name="Kumar A."/>
            <person name="Qiu R."/>
            <person name="Shendure J."/>
            <person name="Hall B."/>
        </authorList>
    </citation>
    <scope>NUCLEOTIDE SEQUENCE [LARGE SCALE GENOMIC DNA]</scope>
    <source>
        <strain evidence="9">RSF 1966-606</strain>
    </source>
</reference>
<dbReference type="GO" id="GO:0016788">
    <property type="term" value="F:hydrolase activity, acting on ester bonds"/>
    <property type="evidence" value="ECO:0007669"/>
    <property type="project" value="InterPro"/>
</dbReference>
<evidence type="ECO:0000256" key="4">
    <source>
        <dbReference type="ARBA" id="ARBA00022729"/>
    </source>
</evidence>
<comment type="subcellular location">
    <subcellularLocation>
        <location evidence="1">Secreted</location>
    </subcellularLocation>
</comment>
<keyword evidence="6" id="KW-0442">Lipid degradation</keyword>
<feature type="transmembrane region" description="Helical" evidence="8">
    <location>
        <begin position="26"/>
        <end position="43"/>
    </location>
</feature>
<evidence type="ECO:0008006" key="11">
    <source>
        <dbReference type="Google" id="ProtNLM"/>
    </source>
</evidence>
<dbReference type="SUPFAM" id="SSF52266">
    <property type="entry name" value="SGNH hydrolase"/>
    <property type="match status" value="1"/>
</dbReference>
<evidence type="ECO:0000256" key="1">
    <source>
        <dbReference type="ARBA" id="ARBA00004613"/>
    </source>
</evidence>
<keyword evidence="8" id="KW-1133">Transmembrane helix</keyword>
<dbReference type="Proteomes" id="UP000428333">
    <property type="component" value="Linkage Group LG08"/>
</dbReference>
<evidence type="ECO:0000256" key="5">
    <source>
        <dbReference type="ARBA" id="ARBA00022801"/>
    </source>
</evidence>
<dbReference type="Pfam" id="PF00657">
    <property type="entry name" value="Lipase_GDSL"/>
    <property type="match status" value="1"/>
</dbReference>
<keyword evidence="8" id="KW-0812">Transmembrane</keyword>
<evidence type="ECO:0000313" key="9">
    <source>
        <dbReference type="EMBL" id="KAE9454946.1"/>
    </source>
</evidence>
<accession>A0A6A4L3S5</accession>
<evidence type="ECO:0000256" key="6">
    <source>
        <dbReference type="ARBA" id="ARBA00022963"/>
    </source>
</evidence>
<dbReference type="GO" id="GO:0005576">
    <property type="term" value="C:extracellular region"/>
    <property type="evidence" value="ECO:0007669"/>
    <property type="project" value="UniProtKB-SubCell"/>
</dbReference>
<gene>
    <name evidence="9" type="ORF">C3L33_13174</name>
</gene>
<keyword evidence="4" id="KW-0732">Signal</keyword>
<evidence type="ECO:0000313" key="10">
    <source>
        <dbReference type="Proteomes" id="UP000428333"/>
    </source>
</evidence>